<reference evidence="4" key="1">
    <citation type="submission" date="2020-10" db="EMBL/GenBank/DDBJ databases">
        <title>Taxonomic study of unclassified bacteria belonging to the class Ktedonobacteria.</title>
        <authorList>
            <person name="Yabe S."/>
            <person name="Wang C.M."/>
            <person name="Zheng Y."/>
            <person name="Sakai Y."/>
            <person name="Cavaletti L."/>
            <person name="Monciardini P."/>
            <person name="Donadio S."/>
        </authorList>
    </citation>
    <scope>NUCLEOTIDE SEQUENCE</scope>
    <source>
        <strain evidence="4">SOSP1-1</strain>
    </source>
</reference>
<evidence type="ECO:0000259" key="2">
    <source>
        <dbReference type="Pfam" id="PF17820"/>
    </source>
</evidence>
<dbReference type="InterPro" id="IPR007549">
    <property type="entry name" value="DUF512"/>
</dbReference>
<dbReference type="Gene3D" id="3.20.20.70">
    <property type="entry name" value="Aldolase class I"/>
    <property type="match status" value="1"/>
</dbReference>
<feature type="domain" description="PDZ" evidence="2">
    <location>
        <begin position="7"/>
        <end position="53"/>
    </location>
</feature>
<dbReference type="EMBL" id="BNJF01000001">
    <property type="protein sequence ID" value="GHO43971.1"/>
    <property type="molecule type" value="Genomic_DNA"/>
</dbReference>
<evidence type="ECO:0000313" key="4">
    <source>
        <dbReference type="EMBL" id="GHO43971.1"/>
    </source>
</evidence>
<dbReference type="Pfam" id="PF17820">
    <property type="entry name" value="PDZ_6"/>
    <property type="match status" value="1"/>
</dbReference>
<dbReference type="Proteomes" id="UP000612362">
    <property type="component" value="Unassembled WGS sequence"/>
</dbReference>
<dbReference type="Gene3D" id="2.30.42.10">
    <property type="match status" value="1"/>
</dbReference>
<sequence>MPKLYGWVREVVPESPADRAGLQSGDLVKTINGHLIRDLVDYRFYVADEELLIGYERQEDAREVTINKRADENLGVLFGEEPAPFIRQCANKCVFCFIKGLPERFAPQPGLEHGMRSSLYIKDDDYRYSFLFGNFVTLTNLKELDWQRLDEQKLTPLYVSVHCTNPDLRRKMVDGPRAGEIIEHIKRLGDMGITCHTQLVICPPINNGPELERSIRELTELRPIVESISVVPVGLTKYNNMIKTGDLPPLRACTREEADEIIEMVEAYQRRFSAEDPDGNPFVYLSDEWYYITGRDFPPSEHYGLYSQIENGVGMTRFLIEQWNRTKRRLPVVMPEPRPRRITLVTSTMAQPVIEGFASDIREAIDGVEVQVVPVINKFFGAQVTVAGLLCAQDVLETLKDLDAMGDLVLLPRVMLDNEGQRFLDDITVDEFKAQLPTRVEFVRNAQETIEAIRTLAGLPAATRGRQLVRLQSRV</sequence>
<dbReference type="Pfam" id="PF04459">
    <property type="entry name" value="DUF512"/>
    <property type="match status" value="1"/>
</dbReference>
<dbReference type="RefSeq" id="WP_220193409.1">
    <property type="nucleotide sequence ID" value="NZ_BNJF01000001.1"/>
</dbReference>
<dbReference type="SUPFAM" id="SSF102114">
    <property type="entry name" value="Radical SAM enzymes"/>
    <property type="match status" value="1"/>
</dbReference>
<name>A0A8J3HVG5_9CHLR</name>
<dbReference type="InterPro" id="IPR058240">
    <property type="entry name" value="rSAM_sf"/>
</dbReference>
<dbReference type="AlphaFoldDB" id="A0A8J3HVG5"/>
<gene>
    <name evidence="4" type="ORF">KSX_21340</name>
</gene>
<keyword evidence="5" id="KW-1185">Reference proteome</keyword>
<dbReference type="InterPro" id="IPR013785">
    <property type="entry name" value="Aldolase_TIM"/>
</dbReference>
<accession>A0A8J3HVG5</accession>
<evidence type="ECO:0000259" key="3">
    <source>
        <dbReference type="Pfam" id="PF19238"/>
    </source>
</evidence>
<evidence type="ECO:0000259" key="1">
    <source>
        <dbReference type="Pfam" id="PF04459"/>
    </source>
</evidence>
<dbReference type="InterPro" id="IPR045375">
    <property type="entry name" value="Put_radical_SAM-like_N"/>
</dbReference>
<comment type="caution">
    <text evidence="4">The sequence shown here is derived from an EMBL/GenBank/DDBJ whole genome shotgun (WGS) entry which is preliminary data.</text>
</comment>
<dbReference type="Pfam" id="PF19238">
    <property type="entry name" value="Radical_SAM_2"/>
    <property type="match status" value="1"/>
</dbReference>
<evidence type="ECO:0008006" key="6">
    <source>
        <dbReference type="Google" id="ProtNLM"/>
    </source>
</evidence>
<dbReference type="SUPFAM" id="SSF50156">
    <property type="entry name" value="PDZ domain-like"/>
    <property type="match status" value="1"/>
</dbReference>
<feature type="domain" description="DUF512" evidence="1">
    <location>
        <begin position="231"/>
        <end position="444"/>
    </location>
</feature>
<dbReference type="InterPro" id="IPR036034">
    <property type="entry name" value="PDZ_sf"/>
</dbReference>
<dbReference type="InterPro" id="IPR041489">
    <property type="entry name" value="PDZ_6"/>
</dbReference>
<protein>
    <recommendedName>
        <fullName evidence="6">DUF512 domain-containing protein</fullName>
    </recommendedName>
</protein>
<proteinExistence type="predicted"/>
<feature type="domain" description="Putative radical SAM N-terminal" evidence="3">
    <location>
        <begin position="68"/>
        <end position="228"/>
    </location>
</feature>
<evidence type="ECO:0000313" key="5">
    <source>
        <dbReference type="Proteomes" id="UP000612362"/>
    </source>
</evidence>
<organism evidence="4 5">
    <name type="scientific">Ktedonospora formicarum</name>
    <dbReference type="NCBI Taxonomy" id="2778364"/>
    <lineage>
        <taxon>Bacteria</taxon>
        <taxon>Bacillati</taxon>
        <taxon>Chloroflexota</taxon>
        <taxon>Ktedonobacteria</taxon>
        <taxon>Ktedonobacterales</taxon>
        <taxon>Ktedonobacteraceae</taxon>
        <taxon>Ktedonospora</taxon>
    </lineage>
</organism>